<dbReference type="InterPro" id="IPR015378">
    <property type="entry name" value="Transposase-like_Mu_C"/>
</dbReference>
<proteinExistence type="predicted"/>
<dbReference type="PANTHER" id="PTHR35004:SF6">
    <property type="entry name" value="TRANSPOSASE"/>
    <property type="match status" value="1"/>
</dbReference>
<protein>
    <submittedName>
        <fullName evidence="3">Tn552 transposase</fullName>
    </submittedName>
</protein>
<dbReference type="InterPro" id="IPR012337">
    <property type="entry name" value="RNaseH-like_sf"/>
</dbReference>
<accession>A0A172CD29</accession>
<name>A0A172CD29_LISIV</name>
<reference evidence="3" key="1">
    <citation type="submission" date="2015-05" db="EMBL/GenBank/DDBJ databases">
        <title>Ecology of Listeria species on Australian farm environments suggests a key role for aquatic niches in contamination routes.</title>
        <authorList>
            <person name="Fox E.M."/>
            <person name="Moore S.C."/>
            <person name="McAuley C."/>
            <person name="Fegan N."/>
        </authorList>
    </citation>
    <scope>NUCLEOTIDE SEQUENCE</scope>
    <source>
        <strain evidence="3">Liv13-001</strain>
    </source>
</reference>
<dbReference type="SUPFAM" id="SSF53098">
    <property type="entry name" value="Ribonuclease H-like"/>
    <property type="match status" value="1"/>
</dbReference>
<dbReference type="EMBL" id="KR780025">
    <property type="protein sequence ID" value="AKT72622.1"/>
    <property type="molecule type" value="Genomic_DNA"/>
</dbReference>
<feature type="compositionally biased region" description="Basic residues" evidence="1">
    <location>
        <begin position="474"/>
        <end position="484"/>
    </location>
</feature>
<sequence>MSMQNEHPPLTAYSEEQRQAAMVKYKIIAPYLTDEKTLTVITEETGIAKRTLQYWIRDYKQFGLKGLIRKTRSDAGKIHLEPEMVPLIEQLILKYKKNSLTSLHRMICEQCRKKGWQEPSYYQVYKVSQSLSPSLKKLAHDGQKAYDNQYDLIYRREASYPNEIWQADHTPLDILVLNEKGNPERPWLTIILDDYSRAVAGYFLTFENPSAINTSLVLHQAIWRKSNPDWQICGIPEMFYTDHGSDFTSNHLEQVAIDLKINLVFSAIGVPRGRGKIERFFLTVNQLFLQDLPGYLGNQTTSSLLTLKELDEKLFNFLIYNYHHRLHGTTKKEPIQSWNNSGFLPNMPESLESLDLLLLNVAKPRKVHSDGIHFQGLRYIDTNLAAYVGETIIIRYDPRDIAEIRVFYQDKYLCTAISPEISDYTVDLKEIVSARNKVRKNLKKQLDSGKTVAEEIALSKQHDLGNKTNESNSKKSKLKRYFNE</sequence>
<dbReference type="InterPro" id="IPR055247">
    <property type="entry name" value="InsJ-like_HTH"/>
</dbReference>
<evidence type="ECO:0000259" key="2">
    <source>
        <dbReference type="PROSITE" id="PS50994"/>
    </source>
</evidence>
<dbReference type="PROSITE" id="PS50994">
    <property type="entry name" value="INTEGRASE"/>
    <property type="match status" value="1"/>
</dbReference>
<feature type="region of interest" description="Disordered" evidence="1">
    <location>
        <begin position="463"/>
        <end position="484"/>
    </location>
</feature>
<dbReference type="SUPFAM" id="SSF50610">
    <property type="entry name" value="mu transposase, C-terminal domain"/>
    <property type="match status" value="1"/>
</dbReference>
<dbReference type="InterPro" id="IPR009004">
    <property type="entry name" value="Transposase_Mu_C"/>
</dbReference>
<feature type="domain" description="Integrase catalytic" evidence="2">
    <location>
        <begin position="157"/>
        <end position="342"/>
    </location>
</feature>
<gene>
    <name evidence="3" type="ORF">liv13001_006</name>
</gene>
<dbReference type="Pfam" id="PF00665">
    <property type="entry name" value="rve"/>
    <property type="match status" value="1"/>
</dbReference>
<dbReference type="Gene3D" id="3.30.420.10">
    <property type="entry name" value="Ribonuclease H-like superfamily/Ribonuclease H"/>
    <property type="match status" value="1"/>
</dbReference>
<dbReference type="PANTHER" id="PTHR35004">
    <property type="entry name" value="TRANSPOSASE RV3428C-RELATED"/>
    <property type="match status" value="1"/>
</dbReference>
<dbReference type="GO" id="GO:0003676">
    <property type="term" value="F:nucleic acid binding"/>
    <property type="evidence" value="ECO:0007669"/>
    <property type="project" value="InterPro"/>
</dbReference>
<dbReference type="Gene3D" id="2.30.30.130">
    <property type="entry name" value="Transposase, Mu, C-terminal"/>
    <property type="match status" value="1"/>
</dbReference>
<dbReference type="Pfam" id="PF13518">
    <property type="entry name" value="HTH_28"/>
    <property type="match status" value="1"/>
</dbReference>
<dbReference type="InterPro" id="IPR001584">
    <property type="entry name" value="Integrase_cat-core"/>
</dbReference>
<evidence type="ECO:0000256" key="1">
    <source>
        <dbReference type="SAM" id="MobiDB-lite"/>
    </source>
</evidence>
<dbReference type="Pfam" id="PF09299">
    <property type="entry name" value="Mu-transpos_C"/>
    <property type="match status" value="1"/>
</dbReference>
<dbReference type="SUPFAM" id="SSF46689">
    <property type="entry name" value="Homeodomain-like"/>
    <property type="match status" value="1"/>
</dbReference>
<dbReference type="GO" id="GO:0015074">
    <property type="term" value="P:DNA integration"/>
    <property type="evidence" value="ECO:0007669"/>
    <property type="project" value="InterPro"/>
</dbReference>
<organism evidence="3">
    <name type="scientific">Listeria ivanovii</name>
    <dbReference type="NCBI Taxonomy" id="1638"/>
    <lineage>
        <taxon>Bacteria</taxon>
        <taxon>Bacillati</taxon>
        <taxon>Bacillota</taxon>
        <taxon>Bacilli</taxon>
        <taxon>Bacillales</taxon>
        <taxon>Listeriaceae</taxon>
        <taxon>Listeria</taxon>
    </lineage>
</organism>
<dbReference type="InterPro" id="IPR009057">
    <property type="entry name" value="Homeodomain-like_sf"/>
</dbReference>
<dbReference type="InterPro" id="IPR036397">
    <property type="entry name" value="RNaseH_sf"/>
</dbReference>
<evidence type="ECO:0000313" key="3">
    <source>
        <dbReference type="EMBL" id="AKT72622.1"/>
    </source>
</evidence>
<dbReference type="AlphaFoldDB" id="A0A172CD29"/>